<accession>A0A3Q3XEB8</accession>
<dbReference type="Proteomes" id="UP000261620">
    <property type="component" value="Unplaced"/>
</dbReference>
<sequence length="123" mass="14005">VGKSKKIPVVDERCISKLQNLPVSTTRSIIHKWKEHQPFLMRESEGTSVKRVAQEPKTSQKELQKDLKAAGTVVKENNAVHHHGLSGRSRQKTPLLKKRQDEACSNLATRHLDKPIKNWEKVV</sequence>
<name>A0A3Q3XEB8_MOLML</name>
<reference evidence="1" key="2">
    <citation type="submission" date="2025-09" db="UniProtKB">
        <authorList>
            <consortium name="Ensembl"/>
        </authorList>
    </citation>
    <scope>IDENTIFICATION</scope>
</reference>
<evidence type="ECO:0000313" key="1">
    <source>
        <dbReference type="Ensembl" id="ENSMMOP00000024259.1"/>
    </source>
</evidence>
<keyword evidence="2" id="KW-1185">Reference proteome</keyword>
<dbReference type="OMA" id="QPFLMRE"/>
<dbReference type="Ensembl" id="ENSMMOT00000024667.1">
    <property type="protein sequence ID" value="ENSMMOP00000024259.1"/>
    <property type="gene ID" value="ENSMMOG00000018451.1"/>
</dbReference>
<dbReference type="AlphaFoldDB" id="A0A3Q3XEB8"/>
<evidence type="ECO:0000313" key="2">
    <source>
        <dbReference type="Proteomes" id="UP000261620"/>
    </source>
</evidence>
<dbReference type="STRING" id="94237.ENSMMOP00000024259"/>
<reference evidence="1" key="1">
    <citation type="submission" date="2025-08" db="UniProtKB">
        <authorList>
            <consortium name="Ensembl"/>
        </authorList>
    </citation>
    <scope>IDENTIFICATION</scope>
</reference>
<organism evidence="1 2">
    <name type="scientific">Mola mola</name>
    <name type="common">Ocean sunfish</name>
    <name type="synonym">Tetraodon mola</name>
    <dbReference type="NCBI Taxonomy" id="94237"/>
    <lineage>
        <taxon>Eukaryota</taxon>
        <taxon>Metazoa</taxon>
        <taxon>Chordata</taxon>
        <taxon>Craniata</taxon>
        <taxon>Vertebrata</taxon>
        <taxon>Euteleostomi</taxon>
        <taxon>Actinopterygii</taxon>
        <taxon>Neopterygii</taxon>
        <taxon>Teleostei</taxon>
        <taxon>Neoteleostei</taxon>
        <taxon>Acanthomorphata</taxon>
        <taxon>Eupercaria</taxon>
        <taxon>Tetraodontiformes</taxon>
        <taxon>Molidae</taxon>
        <taxon>Mola</taxon>
    </lineage>
</organism>
<protein>
    <submittedName>
        <fullName evidence="1">Uncharacterized protein</fullName>
    </submittedName>
</protein>
<proteinExistence type="predicted"/>